<dbReference type="GO" id="GO:0015920">
    <property type="term" value="P:lipopolysaccharide transport"/>
    <property type="evidence" value="ECO:0007669"/>
    <property type="project" value="TreeGrafter"/>
</dbReference>
<accession>A0A1Z4MVY9</accession>
<dbReference type="PROSITE" id="PS51012">
    <property type="entry name" value="ABC_TM2"/>
    <property type="match status" value="1"/>
</dbReference>
<dbReference type="PANTHER" id="PTHR30413">
    <property type="entry name" value="INNER MEMBRANE TRANSPORT PERMEASE"/>
    <property type="match status" value="1"/>
</dbReference>
<keyword evidence="4 9" id="KW-1003">Cell membrane</keyword>
<keyword evidence="5" id="KW-0997">Cell inner membrane</keyword>
<evidence type="ECO:0000256" key="6">
    <source>
        <dbReference type="ARBA" id="ARBA00022692"/>
    </source>
</evidence>
<organism evidence="11 12">
    <name type="scientific">Tolypothrix tenuis PCC 7101</name>
    <dbReference type="NCBI Taxonomy" id="231146"/>
    <lineage>
        <taxon>Bacteria</taxon>
        <taxon>Bacillati</taxon>
        <taxon>Cyanobacteriota</taxon>
        <taxon>Cyanophyceae</taxon>
        <taxon>Nostocales</taxon>
        <taxon>Tolypothrichaceae</taxon>
        <taxon>Tolypothrix</taxon>
    </lineage>
</organism>
<gene>
    <name evidence="11" type="ORF">NIES37_15320</name>
</gene>
<dbReference type="InterPro" id="IPR047817">
    <property type="entry name" value="ABC2_TM_bact-type"/>
</dbReference>
<evidence type="ECO:0000256" key="5">
    <source>
        <dbReference type="ARBA" id="ARBA00022519"/>
    </source>
</evidence>
<dbReference type="KEGG" id="ttq:NIES37_15320"/>
<dbReference type="GO" id="GO:0005886">
    <property type="term" value="C:plasma membrane"/>
    <property type="evidence" value="ECO:0007669"/>
    <property type="project" value="UniProtKB-SubCell"/>
</dbReference>
<evidence type="ECO:0000313" key="11">
    <source>
        <dbReference type="EMBL" id="BAY97590.1"/>
    </source>
</evidence>
<feature type="transmembrane region" description="Helical" evidence="9">
    <location>
        <begin position="159"/>
        <end position="182"/>
    </location>
</feature>
<evidence type="ECO:0000259" key="10">
    <source>
        <dbReference type="PROSITE" id="PS51012"/>
    </source>
</evidence>
<comment type="similarity">
    <text evidence="2 9">Belongs to the ABC-2 integral membrane protein family.</text>
</comment>
<feature type="domain" description="ABC transmembrane type-2" evidence="10">
    <location>
        <begin position="52"/>
        <end position="273"/>
    </location>
</feature>
<comment type="subcellular location">
    <subcellularLocation>
        <location evidence="1">Cell inner membrane</location>
        <topology evidence="1">Multi-pass membrane protein</topology>
    </subcellularLocation>
    <subcellularLocation>
        <location evidence="9">Cell membrane</location>
        <topology evidence="9">Multi-pass membrane protein</topology>
    </subcellularLocation>
</comment>
<dbReference type="InterPro" id="IPR013525">
    <property type="entry name" value="ABC2_TM"/>
</dbReference>
<evidence type="ECO:0000256" key="3">
    <source>
        <dbReference type="ARBA" id="ARBA00022448"/>
    </source>
</evidence>
<feature type="transmembrane region" description="Helical" evidence="9">
    <location>
        <begin position="85"/>
        <end position="104"/>
    </location>
</feature>
<name>A0A1Z4MVY9_9CYAN</name>
<feature type="transmembrane region" description="Helical" evidence="9">
    <location>
        <begin position="247"/>
        <end position="270"/>
    </location>
</feature>
<keyword evidence="6 9" id="KW-0812">Transmembrane</keyword>
<keyword evidence="8 9" id="KW-0472">Membrane</keyword>
<feature type="transmembrane region" description="Helical" evidence="9">
    <location>
        <begin position="51"/>
        <end position="73"/>
    </location>
</feature>
<feature type="transmembrane region" description="Helical" evidence="9">
    <location>
        <begin position="194"/>
        <end position="216"/>
    </location>
</feature>
<dbReference type="RefSeq" id="WP_096574620.1">
    <property type="nucleotide sequence ID" value="NZ_CAWNJS010000001.1"/>
</dbReference>
<sequence>MNSQEIIQSQPELVIEAGRTEQQYWKDLWRYRELLYFLAWRDILVRYKQTFIGIAWALIRPFLTMVVFTVVFGNLAKLPSEGAPYPILVFAAMLPWQFFSNALGECSNSLIANANLISKVYFPRLIVPISAVTVSFVDFMISGIILLGLMAWYNFIPGWRILTLPLFIAIAFAASMGVGLWLAALNVEYRDFRYIVPFIMQFGLYISPVGFSSSVVPEKWRLLYSLNPMVGVIDGFRWAIIGGDSSIYLPGFILSMLLVAFLLITGIWYFRRMERTFADVI</sequence>
<dbReference type="AlphaFoldDB" id="A0A1Z4MVY9"/>
<dbReference type="Proteomes" id="UP000218785">
    <property type="component" value="Chromosome"/>
</dbReference>
<dbReference type="GO" id="GO:0140359">
    <property type="term" value="F:ABC-type transporter activity"/>
    <property type="evidence" value="ECO:0007669"/>
    <property type="project" value="InterPro"/>
</dbReference>
<dbReference type="EMBL" id="AP018248">
    <property type="protein sequence ID" value="BAY97590.1"/>
    <property type="molecule type" value="Genomic_DNA"/>
</dbReference>
<keyword evidence="12" id="KW-1185">Reference proteome</keyword>
<evidence type="ECO:0000256" key="9">
    <source>
        <dbReference type="RuleBase" id="RU361157"/>
    </source>
</evidence>
<evidence type="ECO:0000313" key="12">
    <source>
        <dbReference type="Proteomes" id="UP000218785"/>
    </source>
</evidence>
<evidence type="ECO:0000256" key="4">
    <source>
        <dbReference type="ARBA" id="ARBA00022475"/>
    </source>
</evidence>
<dbReference type="Pfam" id="PF01061">
    <property type="entry name" value="ABC2_membrane"/>
    <property type="match status" value="1"/>
</dbReference>
<evidence type="ECO:0000256" key="1">
    <source>
        <dbReference type="ARBA" id="ARBA00004429"/>
    </source>
</evidence>
<evidence type="ECO:0000256" key="2">
    <source>
        <dbReference type="ARBA" id="ARBA00007783"/>
    </source>
</evidence>
<keyword evidence="7 9" id="KW-1133">Transmembrane helix</keyword>
<keyword evidence="3 9" id="KW-0813">Transport</keyword>
<proteinExistence type="inferred from homology"/>
<evidence type="ECO:0000256" key="8">
    <source>
        <dbReference type="ARBA" id="ARBA00023136"/>
    </source>
</evidence>
<reference evidence="11 12" key="1">
    <citation type="submission" date="2017-06" db="EMBL/GenBank/DDBJ databases">
        <title>Genome sequencing of cyanobaciteial culture collection at National Institute for Environmental Studies (NIES).</title>
        <authorList>
            <person name="Hirose Y."/>
            <person name="Shimura Y."/>
            <person name="Fujisawa T."/>
            <person name="Nakamura Y."/>
            <person name="Kawachi M."/>
        </authorList>
    </citation>
    <scope>NUCLEOTIDE SEQUENCE [LARGE SCALE GENOMIC DNA]</scope>
    <source>
        <strain evidence="11 12">NIES-37</strain>
    </source>
</reference>
<feature type="transmembrane region" description="Helical" evidence="9">
    <location>
        <begin position="125"/>
        <end position="153"/>
    </location>
</feature>
<protein>
    <recommendedName>
        <fullName evidence="9">Transport permease protein</fullName>
    </recommendedName>
</protein>
<dbReference type="PANTHER" id="PTHR30413:SF8">
    <property type="entry name" value="TRANSPORT PERMEASE PROTEIN"/>
    <property type="match status" value="1"/>
</dbReference>
<evidence type="ECO:0000256" key="7">
    <source>
        <dbReference type="ARBA" id="ARBA00022989"/>
    </source>
</evidence>